<keyword evidence="4" id="KW-0804">Transcription</keyword>
<dbReference type="Pfam" id="PF03634">
    <property type="entry name" value="TCP"/>
    <property type="match status" value="1"/>
</dbReference>
<feature type="domain" description="TCP" evidence="6">
    <location>
        <begin position="1"/>
        <end position="50"/>
    </location>
</feature>
<gene>
    <name evidence="7" type="ORF">TIFTF001_000757</name>
</gene>
<evidence type="ECO:0000256" key="4">
    <source>
        <dbReference type="ARBA" id="ARBA00023163"/>
    </source>
</evidence>
<evidence type="ECO:0000256" key="1">
    <source>
        <dbReference type="ARBA" id="ARBA00004123"/>
    </source>
</evidence>
<dbReference type="AlphaFoldDB" id="A0AA87YWY6"/>
<dbReference type="InterPro" id="IPR005333">
    <property type="entry name" value="Transcription_factor_TCP"/>
</dbReference>
<dbReference type="GO" id="GO:0043565">
    <property type="term" value="F:sequence-specific DNA binding"/>
    <property type="evidence" value="ECO:0007669"/>
    <property type="project" value="TreeGrafter"/>
</dbReference>
<proteinExistence type="predicted"/>
<keyword evidence="2" id="KW-0805">Transcription regulation</keyword>
<name>A0AA87YWY6_FICCA</name>
<evidence type="ECO:0000256" key="3">
    <source>
        <dbReference type="ARBA" id="ARBA00023125"/>
    </source>
</evidence>
<evidence type="ECO:0000313" key="8">
    <source>
        <dbReference type="Proteomes" id="UP001187192"/>
    </source>
</evidence>
<evidence type="ECO:0000259" key="6">
    <source>
        <dbReference type="PROSITE" id="PS51369"/>
    </source>
</evidence>
<dbReference type="GO" id="GO:0003700">
    <property type="term" value="F:DNA-binding transcription factor activity"/>
    <property type="evidence" value="ECO:0007669"/>
    <property type="project" value="InterPro"/>
</dbReference>
<reference evidence="7" key="1">
    <citation type="submission" date="2023-07" db="EMBL/GenBank/DDBJ databases">
        <title>draft genome sequence of fig (Ficus carica).</title>
        <authorList>
            <person name="Takahashi T."/>
            <person name="Nishimura K."/>
        </authorList>
    </citation>
    <scope>NUCLEOTIDE SEQUENCE</scope>
</reference>
<dbReference type="PROSITE" id="PS51369">
    <property type="entry name" value="TCP"/>
    <property type="match status" value="1"/>
</dbReference>
<evidence type="ECO:0000313" key="7">
    <source>
        <dbReference type="EMBL" id="GMN24933.1"/>
    </source>
</evidence>
<sequence>MMVDGRSCRVRLPVICAARVFQLTRELGFQTDGQTIEWLLDHAEFPSKFRSIGAAAKRDGVVSSNEINANSSLPPGCAERACEKEDQVIEKYHSSSKDEPAFEFDLLTNFDVEFSASEIELLQTLLSETNGEVVKEENKSKK</sequence>
<keyword evidence="3" id="KW-0238">DNA-binding</keyword>
<comment type="subcellular location">
    <subcellularLocation>
        <location evidence="1">Nucleus</location>
    </subcellularLocation>
</comment>
<dbReference type="Proteomes" id="UP001187192">
    <property type="component" value="Unassembled WGS sequence"/>
</dbReference>
<evidence type="ECO:0000256" key="5">
    <source>
        <dbReference type="ARBA" id="ARBA00023242"/>
    </source>
</evidence>
<dbReference type="PANTHER" id="PTHR31072">
    <property type="entry name" value="TRANSCRIPTION FACTOR TCP4-RELATED"/>
    <property type="match status" value="1"/>
</dbReference>
<dbReference type="PANTHER" id="PTHR31072:SF170">
    <property type="entry name" value="TRANSCRIPTION FACTOR TCP15-RELATED"/>
    <property type="match status" value="1"/>
</dbReference>
<comment type="caution">
    <text evidence="7">The sequence shown here is derived from an EMBL/GenBank/DDBJ whole genome shotgun (WGS) entry which is preliminary data.</text>
</comment>
<organism evidence="7 8">
    <name type="scientific">Ficus carica</name>
    <name type="common">Common fig</name>
    <dbReference type="NCBI Taxonomy" id="3494"/>
    <lineage>
        <taxon>Eukaryota</taxon>
        <taxon>Viridiplantae</taxon>
        <taxon>Streptophyta</taxon>
        <taxon>Embryophyta</taxon>
        <taxon>Tracheophyta</taxon>
        <taxon>Spermatophyta</taxon>
        <taxon>Magnoliopsida</taxon>
        <taxon>eudicotyledons</taxon>
        <taxon>Gunneridae</taxon>
        <taxon>Pentapetalae</taxon>
        <taxon>rosids</taxon>
        <taxon>fabids</taxon>
        <taxon>Rosales</taxon>
        <taxon>Moraceae</taxon>
        <taxon>Ficeae</taxon>
        <taxon>Ficus</taxon>
    </lineage>
</organism>
<accession>A0AA87YWY6</accession>
<protein>
    <recommendedName>
        <fullName evidence="6">TCP domain-containing protein</fullName>
    </recommendedName>
</protein>
<keyword evidence="8" id="KW-1185">Reference proteome</keyword>
<evidence type="ECO:0000256" key="2">
    <source>
        <dbReference type="ARBA" id="ARBA00023015"/>
    </source>
</evidence>
<dbReference type="GO" id="GO:0005634">
    <property type="term" value="C:nucleus"/>
    <property type="evidence" value="ECO:0007669"/>
    <property type="project" value="UniProtKB-SubCell"/>
</dbReference>
<dbReference type="EMBL" id="BTGU01000001">
    <property type="protein sequence ID" value="GMN24933.1"/>
    <property type="molecule type" value="Genomic_DNA"/>
</dbReference>
<keyword evidence="5" id="KW-0539">Nucleus</keyword>
<dbReference type="InterPro" id="IPR017887">
    <property type="entry name" value="TF_TCP_subgr"/>
</dbReference>